<evidence type="ECO:0000256" key="1">
    <source>
        <dbReference type="SAM" id="Phobius"/>
    </source>
</evidence>
<gene>
    <name evidence="2" type="ORF">D6201_08110</name>
</gene>
<accession>A0A419RU51</accession>
<keyword evidence="1" id="KW-0812">Transmembrane</keyword>
<reference evidence="2 3" key="1">
    <citation type="journal article" date="2017" name="Int. J. Syst. Evol. Microbiol.">
        <title>Erythrobacter aquimixticola sp. nov., isolated from the junction between the ocean and a freshwater spring.</title>
        <authorList>
            <person name="Park S."/>
            <person name="Jung Y.T."/>
            <person name="Choi S.J."/>
            <person name="Yoon J.H."/>
        </authorList>
    </citation>
    <scope>NUCLEOTIDE SEQUENCE [LARGE SCALE GENOMIC DNA]</scope>
    <source>
        <strain evidence="2 3">JSSK-14</strain>
    </source>
</reference>
<dbReference type="AlphaFoldDB" id="A0A419RU51"/>
<dbReference type="EMBL" id="RAHX01000001">
    <property type="protein sequence ID" value="RJY09323.1"/>
    <property type="molecule type" value="Genomic_DNA"/>
</dbReference>
<keyword evidence="3" id="KW-1185">Reference proteome</keyword>
<keyword evidence="1" id="KW-1133">Transmembrane helix</keyword>
<evidence type="ECO:0000313" key="3">
    <source>
        <dbReference type="Proteomes" id="UP000285232"/>
    </source>
</evidence>
<name>A0A419RU51_9SPHN</name>
<dbReference type="RefSeq" id="WP_120048330.1">
    <property type="nucleotide sequence ID" value="NZ_RAHX01000001.1"/>
</dbReference>
<comment type="caution">
    <text evidence="2">The sequence shown here is derived from an EMBL/GenBank/DDBJ whole genome shotgun (WGS) entry which is preliminary data.</text>
</comment>
<feature type="transmembrane region" description="Helical" evidence="1">
    <location>
        <begin position="12"/>
        <end position="44"/>
    </location>
</feature>
<proteinExistence type="predicted"/>
<evidence type="ECO:0000313" key="2">
    <source>
        <dbReference type="EMBL" id="RJY09323.1"/>
    </source>
</evidence>
<protein>
    <submittedName>
        <fullName evidence="2">Uncharacterized protein</fullName>
    </submittedName>
</protein>
<dbReference type="Proteomes" id="UP000285232">
    <property type="component" value="Unassembled WGS sequence"/>
</dbReference>
<keyword evidence="1" id="KW-0472">Membrane</keyword>
<sequence length="60" mass="6326">MQTVLQFFVQILMALFGAIGTALATFGVVGVLCGGGVLGGGWCWRAWKRRALRKAGGDPD</sequence>
<organism evidence="2 3">
    <name type="scientific">Aurantiacibacter aquimixticola</name>
    <dbReference type="NCBI Taxonomy" id="1958945"/>
    <lineage>
        <taxon>Bacteria</taxon>
        <taxon>Pseudomonadati</taxon>
        <taxon>Pseudomonadota</taxon>
        <taxon>Alphaproteobacteria</taxon>
        <taxon>Sphingomonadales</taxon>
        <taxon>Erythrobacteraceae</taxon>
        <taxon>Aurantiacibacter</taxon>
    </lineage>
</organism>